<dbReference type="InterPro" id="IPR000119">
    <property type="entry name" value="Hist_DNA-bd"/>
</dbReference>
<evidence type="ECO:0000256" key="1">
    <source>
        <dbReference type="RuleBase" id="RU003939"/>
    </source>
</evidence>
<comment type="caution">
    <text evidence="2">The sequence shown here is derived from an EMBL/GenBank/DDBJ whole genome shotgun (WGS) entry which is preliminary data.</text>
</comment>
<dbReference type="Pfam" id="PF00216">
    <property type="entry name" value="Bac_DNA_binding"/>
    <property type="match status" value="1"/>
</dbReference>
<reference evidence="2" key="1">
    <citation type="submission" date="2020-10" db="EMBL/GenBank/DDBJ databases">
        <authorList>
            <person name="Gilroy R."/>
        </authorList>
    </citation>
    <scope>NUCLEOTIDE SEQUENCE</scope>
    <source>
        <strain evidence="2">11159</strain>
    </source>
</reference>
<evidence type="ECO:0000313" key="2">
    <source>
        <dbReference type="EMBL" id="MBO8427380.1"/>
    </source>
</evidence>
<dbReference type="PRINTS" id="PR01727">
    <property type="entry name" value="DNABINDINGHU"/>
</dbReference>
<reference evidence="2" key="2">
    <citation type="journal article" date="2021" name="PeerJ">
        <title>Extensive microbial diversity within the chicken gut microbiome revealed by metagenomics and culture.</title>
        <authorList>
            <person name="Gilroy R."/>
            <person name="Ravi A."/>
            <person name="Getino M."/>
            <person name="Pursley I."/>
            <person name="Horton D.L."/>
            <person name="Alikhan N.F."/>
            <person name="Baker D."/>
            <person name="Gharbi K."/>
            <person name="Hall N."/>
            <person name="Watson M."/>
            <person name="Adriaenssens E.M."/>
            <person name="Foster-Nyarko E."/>
            <person name="Jarju S."/>
            <person name="Secka A."/>
            <person name="Antonio M."/>
            <person name="Oren A."/>
            <person name="Chaudhuri R.R."/>
            <person name="La Ragione R."/>
            <person name="Hildebrand F."/>
            <person name="Pallen M.J."/>
        </authorList>
    </citation>
    <scope>NUCLEOTIDE SEQUENCE</scope>
    <source>
        <strain evidence="2">11159</strain>
    </source>
</reference>
<dbReference type="PANTHER" id="PTHR33175">
    <property type="entry name" value="DNA-BINDING PROTEIN HU"/>
    <property type="match status" value="1"/>
</dbReference>
<dbReference type="EMBL" id="JADIMY010000049">
    <property type="protein sequence ID" value="MBO8427380.1"/>
    <property type="molecule type" value="Genomic_DNA"/>
</dbReference>
<dbReference type="GO" id="GO:0030527">
    <property type="term" value="F:structural constituent of chromatin"/>
    <property type="evidence" value="ECO:0007669"/>
    <property type="project" value="InterPro"/>
</dbReference>
<accession>A0A9D9DIJ5</accession>
<proteinExistence type="inferred from homology"/>
<dbReference type="Gene3D" id="4.10.520.10">
    <property type="entry name" value="IHF-like DNA-binding proteins"/>
    <property type="match status" value="1"/>
</dbReference>
<dbReference type="CDD" id="cd13831">
    <property type="entry name" value="HU"/>
    <property type="match status" value="1"/>
</dbReference>
<dbReference type="AlphaFoldDB" id="A0A9D9DIJ5"/>
<evidence type="ECO:0000313" key="3">
    <source>
        <dbReference type="Proteomes" id="UP000823613"/>
    </source>
</evidence>
<protein>
    <submittedName>
        <fullName evidence="2">HU family DNA-binding protein</fullName>
    </submittedName>
</protein>
<name>A0A9D9DIJ5_9BACL</name>
<dbReference type="PANTHER" id="PTHR33175:SF2">
    <property type="entry name" value="INTEGRATION HOST FACTOR SUBUNIT ALPHA"/>
    <property type="match status" value="1"/>
</dbReference>
<dbReference type="InterPro" id="IPR010992">
    <property type="entry name" value="IHF-like_DNA-bd_dom_sf"/>
</dbReference>
<organism evidence="2 3">
    <name type="scientific">Candidatus Onthovivens merdipullorum</name>
    <dbReference type="NCBI Taxonomy" id="2840889"/>
    <lineage>
        <taxon>Bacteria</taxon>
        <taxon>Bacillati</taxon>
        <taxon>Bacillota</taxon>
        <taxon>Bacilli</taxon>
        <taxon>Bacillales</taxon>
        <taxon>Candidatus Onthovivens</taxon>
    </lineage>
</organism>
<gene>
    <name evidence="2" type="ORF">IAC58_02325</name>
</gene>
<dbReference type="SMART" id="SM00411">
    <property type="entry name" value="BHL"/>
    <property type="match status" value="1"/>
</dbReference>
<keyword evidence="2" id="KW-0238">DNA-binding</keyword>
<dbReference type="GO" id="GO:0003677">
    <property type="term" value="F:DNA binding"/>
    <property type="evidence" value="ECO:0007669"/>
    <property type="project" value="UniProtKB-KW"/>
</dbReference>
<sequence length="90" mass="9834">MNKTDLVVAVAEEVGMTKKDAEKAVDVFLSKVQKALENGESVKLSGFGVFQIKVKKERIGTSPLNGEKITIPETRTVGFKPSKLLKETVK</sequence>
<dbReference type="Proteomes" id="UP000823613">
    <property type="component" value="Unassembled WGS sequence"/>
</dbReference>
<dbReference type="GO" id="GO:0005829">
    <property type="term" value="C:cytosol"/>
    <property type="evidence" value="ECO:0007669"/>
    <property type="project" value="TreeGrafter"/>
</dbReference>
<comment type="similarity">
    <text evidence="1">Belongs to the bacterial histone-like protein family.</text>
</comment>
<dbReference type="SUPFAM" id="SSF47729">
    <property type="entry name" value="IHF-like DNA-binding proteins"/>
    <property type="match status" value="1"/>
</dbReference>